<dbReference type="PRINTS" id="PR00385">
    <property type="entry name" value="P450"/>
</dbReference>
<keyword evidence="6" id="KW-1185">Reference proteome</keyword>
<dbReference type="Proteomes" id="UP001158576">
    <property type="component" value="Chromosome XSR"/>
</dbReference>
<keyword evidence="4" id="KW-0408">Iron</keyword>
<dbReference type="InterPro" id="IPR002401">
    <property type="entry name" value="Cyt_P450_E_grp-I"/>
</dbReference>
<evidence type="ECO:0000313" key="5">
    <source>
        <dbReference type="EMBL" id="CAG5094795.1"/>
    </source>
</evidence>
<comment type="cofactor">
    <cofactor evidence="1">
        <name>heme</name>
        <dbReference type="ChEBI" id="CHEBI:30413"/>
    </cofactor>
</comment>
<reference evidence="5 6" key="1">
    <citation type="submission" date="2021-04" db="EMBL/GenBank/DDBJ databases">
        <authorList>
            <person name="Bliznina A."/>
        </authorList>
    </citation>
    <scope>NUCLEOTIDE SEQUENCE [LARGE SCALE GENOMIC DNA]</scope>
</reference>
<dbReference type="Pfam" id="PF00067">
    <property type="entry name" value="p450"/>
    <property type="match status" value="1"/>
</dbReference>
<sequence>MFFFPNKRAPMIVELAACTAALAVLKFYLTGRKNAHMPYWDPPQGEGPYHAILSMRENIKNNVKMHAYPMLNWLGLVKIDIHWINDPKTAREVFLKNDSAYGHLDMKGWFDLNSEYRYRTKKHIKWETCNADETGMLRDFKRSDPEGSKIGKLCRKRVMEVLAKKSLEPVWMEAIEREIPGMVRRIKEEGKNGAVPFYPFDNVTMPAAMSVLLGVSFNIDCSTQESWIRTMINYSCKALHTLTRLDGHKLFLVLLPRWVRNLIPISLWPKWTGELQGFTTEIIELIETHNKNWQVGDDSSSLIAPLETDRQKGLCTYWDIVHTLQAMILAGADTTATSTASCMRQLAMNPPVQQKLYDLLAAQDFRADSFTDCHYLMAVMYESYRMCPMVWRSLFHVVTEDMTIEDYKFSKDDFLAYSHTGVCFSERYFPDPYKFKPERFLDENGEFKKNENLMPFFIGKRSCPGQILANLEVFHFMKNLIKEFRFEVSPDAPIDTTFTEKGWHTLWSHGAHKEWNHHFLMPAENRILCIPRH</sequence>
<dbReference type="InterPro" id="IPR036396">
    <property type="entry name" value="Cyt_P450_sf"/>
</dbReference>
<dbReference type="SUPFAM" id="SSF48264">
    <property type="entry name" value="Cytochrome P450"/>
    <property type="match status" value="1"/>
</dbReference>
<evidence type="ECO:0000256" key="3">
    <source>
        <dbReference type="ARBA" id="ARBA00022723"/>
    </source>
</evidence>
<name>A0ABN7SEC2_OIKDI</name>
<organism evidence="5 6">
    <name type="scientific">Oikopleura dioica</name>
    <name type="common">Tunicate</name>
    <dbReference type="NCBI Taxonomy" id="34765"/>
    <lineage>
        <taxon>Eukaryota</taxon>
        <taxon>Metazoa</taxon>
        <taxon>Chordata</taxon>
        <taxon>Tunicata</taxon>
        <taxon>Appendicularia</taxon>
        <taxon>Copelata</taxon>
        <taxon>Oikopleuridae</taxon>
        <taxon>Oikopleura</taxon>
    </lineage>
</organism>
<proteinExistence type="inferred from homology"/>
<dbReference type="InterPro" id="IPR050182">
    <property type="entry name" value="Cytochrome_P450_fam2"/>
</dbReference>
<evidence type="ECO:0000256" key="2">
    <source>
        <dbReference type="ARBA" id="ARBA00010617"/>
    </source>
</evidence>
<evidence type="ECO:0000256" key="1">
    <source>
        <dbReference type="ARBA" id="ARBA00001971"/>
    </source>
</evidence>
<gene>
    <name evidence="5" type="ORF">OKIOD_LOCUS5430</name>
</gene>
<keyword evidence="3" id="KW-0479">Metal-binding</keyword>
<dbReference type="PANTHER" id="PTHR24300">
    <property type="entry name" value="CYTOCHROME P450 508A4-RELATED"/>
    <property type="match status" value="1"/>
</dbReference>
<protein>
    <submittedName>
        <fullName evidence="5">Oidioi.mRNA.OKI2018_I69.XSR.g13872.t1.cds</fullName>
    </submittedName>
</protein>
<evidence type="ECO:0000313" key="6">
    <source>
        <dbReference type="Proteomes" id="UP001158576"/>
    </source>
</evidence>
<comment type="similarity">
    <text evidence="2">Belongs to the cytochrome P450 family.</text>
</comment>
<dbReference type="Gene3D" id="1.10.630.10">
    <property type="entry name" value="Cytochrome P450"/>
    <property type="match status" value="1"/>
</dbReference>
<accession>A0ABN7SEC2</accession>
<dbReference type="InterPro" id="IPR001128">
    <property type="entry name" value="Cyt_P450"/>
</dbReference>
<dbReference type="PANTHER" id="PTHR24300:SF403">
    <property type="entry name" value="CYTOCHROME P450 306A1"/>
    <property type="match status" value="1"/>
</dbReference>
<dbReference type="EMBL" id="OU015569">
    <property type="protein sequence ID" value="CAG5094795.1"/>
    <property type="molecule type" value="Genomic_DNA"/>
</dbReference>
<evidence type="ECO:0000256" key="4">
    <source>
        <dbReference type="ARBA" id="ARBA00023004"/>
    </source>
</evidence>
<dbReference type="PRINTS" id="PR00463">
    <property type="entry name" value="EP450I"/>
</dbReference>